<dbReference type="EMBL" id="VSSQ01078172">
    <property type="protein sequence ID" value="MPN28050.1"/>
    <property type="molecule type" value="Genomic_DNA"/>
</dbReference>
<sequence length="149" mass="17268">MGGKDNDAILTQLYQQVAEADPFARVESRSRFIHHKDTRQMQQYQCNPYPLLHSSRERADLIILTLVHMYRLQDILDSFITDFLISQPFQDGLIIEELRGSHIFIRTELLWEEADQTLQLFPVYTGIQAVDPDGSVALLQNPSDNTHQR</sequence>
<proteinExistence type="predicted"/>
<dbReference type="AntiFam" id="ANF00095">
    <property type="entry name" value="Shadow ORF (opposite ABC transporters)"/>
</dbReference>
<dbReference type="AlphaFoldDB" id="A0A645GPB2"/>
<evidence type="ECO:0000313" key="1">
    <source>
        <dbReference type="EMBL" id="MPN28050.1"/>
    </source>
</evidence>
<protein>
    <submittedName>
        <fullName evidence="1">Uncharacterized protein</fullName>
    </submittedName>
</protein>
<comment type="caution">
    <text evidence="1">The sequence shown here is derived from an EMBL/GenBank/DDBJ whole genome shotgun (WGS) entry which is preliminary data.</text>
</comment>
<gene>
    <name evidence="1" type="ORF">SDC9_175489</name>
</gene>
<name>A0A645GPB2_9ZZZZ</name>
<reference evidence="1" key="1">
    <citation type="submission" date="2019-08" db="EMBL/GenBank/DDBJ databases">
        <authorList>
            <person name="Kucharzyk K."/>
            <person name="Murdoch R.W."/>
            <person name="Higgins S."/>
            <person name="Loffler F."/>
        </authorList>
    </citation>
    <scope>NUCLEOTIDE SEQUENCE</scope>
</reference>
<organism evidence="1">
    <name type="scientific">bioreactor metagenome</name>
    <dbReference type="NCBI Taxonomy" id="1076179"/>
    <lineage>
        <taxon>unclassified sequences</taxon>
        <taxon>metagenomes</taxon>
        <taxon>ecological metagenomes</taxon>
    </lineage>
</organism>
<accession>A0A645GPB2</accession>
<dbReference type="AntiFam" id="ANF00142">
    <property type="entry name" value="Shadow ORF (opposite yadG)"/>
</dbReference>